<accession>A0A2W5NFC5</accession>
<gene>
    <name evidence="1" type="ORF">DI555_21135</name>
</gene>
<protein>
    <submittedName>
        <fullName evidence="1">Uncharacterized protein</fullName>
    </submittedName>
</protein>
<comment type="caution">
    <text evidence="1">The sequence shown here is derived from an EMBL/GenBank/DDBJ whole genome shotgun (WGS) entry which is preliminary data.</text>
</comment>
<reference evidence="1 2" key="1">
    <citation type="submission" date="2017-08" db="EMBL/GenBank/DDBJ databases">
        <title>Infants hospitalized years apart are colonized by the same room-sourced microbial strains.</title>
        <authorList>
            <person name="Brooks B."/>
            <person name="Olm M.R."/>
            <person name="Firek B.A."/>
            <person name="Baker R."/>
            <person name="Thomas B.C."/>
            <person name="Morowitz M.J."/>
            <person name="Banfield J.F."/>
        </authorList>
    </citation>
    <scope>NUCLEOTIDE SEQUENCE [LARGE SCALE GENOMIC DNA]</scope>
    <source>
        <strain evidence="1">S2_005_002_R2_33</strain>
    </source>
</reference>
<evidence type="ECO:0000313" key="2">
    <source>
        <dbReference type="Proteomes" id="UP000249082"/>
    </source>
</evidence>
<dbReference type="AlphaFoldDB" id="A0A2W5NFC5"/>
<evidence type="ECO:0000313" key="1">
    <source>
        <dbReference type="EMBL" id="PZQ51158.1"/>
    </source>
</evidence>
<proteinExistence type="predicted"/>
<dbReference type="EMBL" id="QFPX01000026">
    <property type="protein sequence ID" value="PZQ51158.1"/>
    <property type="molecule type" value="Genomic_DNA"/>
</dbReference>
<name>A0A2W5NFC5_9SPHN</name>
<sequence>MKIYTLRFFEDEHGLAKRLEFKAPDIAGALVIAHREAAKRSAELWEGALKLCTIRRARPDSRAGSRQDSRAEMTILVTS</sequence>
<dbReference type="Proteomes" id="UP000249082">
    <property type="component" value="Unassembled WGS sequence"/>
</dbReference>
<organism evidence="1 2">
    <name type="scientific">Novosphingobium pentaromativorans</name>
    <dbReference type="NCBI Taxonomy" id="205844"/>
    <lineage>
        <taxon>Bacteria</taxon>
        <taxon>Pseudomonadati</taxon>
        <taxon>Pseudomonadota</taxon>
        <taxon>Alphaproteobacteria</taxon>
        <taxon>Sphingomonadales</taxon>
        <taxon>Sphingomonadaceae</taxon>
        <taxon>Novosphingobium</taxon>
    </lineage>
</organism>